<reference evidence="1 2" key="1">
    <citation type="submission" date="2018-06" db="EMBL/GenBank/DDBJ databases">
        <title>Chryseolinea flavus sp. nov., a member of the phylum Bacteroidetes isolated from soil.</title>
        <authorList>
            <person name="Li Y."/>
            <person name="Wang J."/>
        </authorList>
    </citation>
    <scope>NUCLEOTIDE SEQUENCE [LARGE SCALE GENOMIC DNA]</scope>
    <source>
        <strain evidence="1 2">SDU1-6</strain>
    </source>
</reference>
<protein>
    <submittedName>
        <fullName evidence="1">General stress protein CsbD</fullName>
    </submittedName>
</protein>
<dbReference type="Proteomes" id="UP000251889">
    <property type="component" value="Unassembled WGS sequence"/>
</dbReference>
<evidence type="ECO:0000313" key="1">
    <source>
        <dbReference type="EMBL" id="RAW01994.1"/>
    </source>
</evidence>
<sequence>MTQNPSPVEIWEIQKIKLKSMFKNVHDDDFKFDYGKKEVMMSNLQVKLGKTREELNKLLEGLGRF</sequence>
<proteinExistence type="predicted"/>
<dbReference type="RefSeq" id="WP_112745819.1">
    <property type="nucleotide sequence ID" value="NZ_QMFY01000002.1"/>
</dbReference>
<dbReference type="EMBL" id="QMFY01000002">
    <property type="protein sequence ID" value="RAW01994.1"/>
    <property type="molecule type" value="Genomic_DNA"/>
</dbReference>
<gene>
    <name evidence="1" type="ORF">DQQ10_05400</name>
</gene>
<name>A0A364Y781_9BACT</name>
<keyword evidence="2" id="KW-1185">Reference proteome</keyword>
<evidence type="ECO:0000313" key="2">
    <source>
        <dbReference type="Proteomes" id="UP000251889"/>
    </source>
</evidence>
<dbReference type="Gene3D" id="1.10.1470.10">
    <property type="entry name" value="YjbJ"/>
    <property type="match status" value="1"/>
</dbReference>
<accession>A0A364Y781</accession>
<dbReference type="OrthoDB" id="1164174at2"/>
<comment type="caution">
    <text evidence="1">The sequence shown here is derived from an EMBL/GenBank/DDBJ whole genome shotgun (WGS) entry which is preliminary data.</text>
</comment>
<organism evidence="1 2">
    <name type="scientific">Pseudochryseolinea flava</name>
    <dbReference type="NCBI Taxonomy" id="2059302"/>
    <lineage>
        <taxon>Bacteria</taxon>
        <taxon>Pseudomonadati</taxon>
        <taxon>Bacteroidota</taxon>
        <taxon>Cytophagia</taxon>
        <taxon>Cytophagales</taxon>
        <taxon>Fulvivirgaceae</taxon>
        <taxon>Pseudochryseolinea</taxon>
    </lineage>
</organism>
<dbReference type="AlphaFoldDB" id="A0A364Y781"/>
<dbReference type="InterPro" id="IPR036629">
    <property type="entry name" value="YjbJ_sf"/>
</dbReference>